<feature type="region of interest" description="Disordered" evidence="1">
    <location>
        <begin position="25"/>
        <end position="73"/>
    </location>
</feature>
<dbReference type="SUPFAM" id="SSF47699">
    <property type="entry name" value="Bifunctional inhibitor/lipid-transfer protein/seed storage 2S albumin"/>
    <property type="match status" value="1"/>
</dbReference>
<dbReference type="PANTHER" id="PTHR31731">
    <property type="match status" value="1"/>
</dbReference>
<proteinExistence type="predicted"/>
<name>A0A9Q0QSG2_9MAGN</name>
<dbReference type="OrthoDB" id="696558at2759"/>
<dbReference type="Gene3D" id="1.10.110.10">
    <property type="entry name" value="Plant lipid-transfer and hydrophobic proteins"/>
    <property type="match status" value="1"/>
</dbReference>
<organism evidence="4 5">
    <name type="scientific">Protea cynaroides</name>
    <dbReference type="NCBI Taxonomy" id="273540"/>
    <lineage>
        <taxon>Eukaryota</taxon>
        <taxon>Viridiplantae</taxon>
        <taxon>Streptophyta</taxon>
        <taxon>Embryophyta</taxon>
        <taxon>Tracheophyta</taxon>
        <taxon>Spermatophyta</taxon>
        <taxon>Magnoliopsida</taxon>
        <taxon>Proteales</taxon>
        <taxon>Proteaceae</taxon>
        <taxon>Protea</taxon>
    </lineage>
</organism>
<evidence type="ECO:0000259" key="3">
    <source>
        <dbReference type="SMART" id="SM00499"/>
    </source>
</evidence>
<feature type="signal peptide" evidence="2">
    <location>
        <begin position="1"/>
        <end position="24"/>
    </location>
</feature>
<evidence type="ECO:0000256" key="2">
    <source>
        <dbReference type="SAM" id="SignalP"/>
    </source>
</evidence>
<sequence length="158" mass="16037">MASKVASTALFLVLNILYFTLVSSCEPPPPPSPPPPPPPPPPSPPPPPPPPPSPPPPPPKCPPSGSGSGSGLGSCPKDVLKFGVCAGVLKNLLHVTLGTPPVTPCCSLIDDMVDLEAAVCFCTALKANILGIDLNVSISLSLLVNYCGKKVPSGFQCS</sequence>
<dbReference type="Proteomes" id="UP001141806">
    <property type="component" value="Unassembled WGS sequence"/>
</dbReference>
<dbReference type="PROSITE" id="PS51257">
    <property type="entry name" value="PROKAR_LIPOPROTEIN"/>
    <property type="match status" value="1"/>
</dbReference>
<dbReference type="AlphaFoldDB" id="A0A9Q0QSG2"/>
<dbReference type="InterPro" id="IPR027923">
    <property type="entry name" value="Hydrophob_seed_dom"/>
</dbReference>
<accession>A0A9Q0QSG2</accession>
<feature type="domain" description="Bifunctional inhibitor/plant lipid transfer protein/seed storage helical" evidence="3">
    <location>
        <begin position="75"/>
        <end position="157"/>
    </location>
</feature>
<evidence type="ECO:0000313" key="5">
    <source>
        <dbReference type="Proteomes" id="UP001141806"/>
    </source>
</evidence>
<feature type="compositionally biased region" description="Pro residues" evidence="1">
    <location>
        <begin position="26"/>
        <end position="62"/>
    </location>
</feature>
<feature type="chain" id="PRO_5040161044" description="Bifunctional inhibitor/plant lipid transfer protein/seed storage helical domain-containing protein" evidence="2">
    <location>
        <begin position="25"/>
        <end position="158"/>
    </location>
</feature>
<evidence type="ECO:0000256" key="1">
    <source>
        <dbReference type="SAM" id="MobiDB-lite"/>
    </source>
</evidence>
<dbReference type="EMBL" id="JAMYWD010000005">
    <property type="protein sequence ID" value="KAJ4970185.1"/>
    <property type="molecule type" value="Genomic_DNA"/>
</dbReference>
<dbReference type="Pfam" id="PF14547">
    <property type="entry name" value="Hydrophob_seed"/>
    <property type="match status" value="1"/>
</dbReference>
<comment type="caution">
    <text evidence="4">The sequence shown here is derived from an EMBL/GenBank/DDBJ whole genome shotgun (WGS) entry which is preliminary data.</text>
</comment>
<dbReference type="InterPro" id="IPR036312">
    <property type="entry name" value="Bifun_inhib/LTP/seed_sf"/>
</dbReference>
<gene>
    <name evidence="4" type="ORF">NE237_003284</name>
</gene>
<dbReference type="CDD" id="cd01958">
    <property type="entry name" value="HPS_like"/>
    <property type="match status" value="1"/>
</dbReference>
<reference evidence="4" key="1">
    <citation type="journal article" date="2023" name="Plant J.">
        <title>The genome of the king protea, Protea cynaroides.</title>
        <authorList>
            <person name="Chang J."/>
            <person name="Duong T.A."/>
            <person name="Schoeman C."/>
            <person name="Ma X."/>
            <person name="Roodt D."/>
            <person name="Barker N."/>
            <person name="Li Z."/>
            <person name="Van de Peer Y."/>
            <person name="Mizrachi E."/>
        </authorList>
    </citation>
    <scope>NUCLEOTIDE SEQUENCE</scope>
    <source>
        <tissue evidence="4">Young leaves</tissue>
    </source>
</reference>
<keyword evidence="2" id="KW-0732">Signal</keyword>
<keyword evidence="5" id="KW-1185">Reference proteome</keyword>
<protein>
    <recommendedName>
        <fullName evidence="3">Bifunctional inhibitor/plant lipid transfer protein/seed storage helical domain-containing protein</fullName>
    </recommendedName>
</protein>
<dbReference type="SMART" id="SM00499">
    <property type="entry name" value="AAI"/>
    <property type="match status" value="1"/>
</dbReference>
<evidence type="ECO:0000313" key="4">
    <source>
        <dbReference type="EMBL" id="KAJ4970185.1"/>
    </source>
</evidence>
<dbReference type="InterPro" id="IPR016140">
    <property type="entry name" value="Bifunc_inhib/LTP/seed_store"/>
</dbReference>
<dbReference type="InterPro" id="IPR051636">
    <property type="entry name" value="Plant_LTP/defense-related"/>
</dbReference>